<proteinExistence type="predicted"/>
<reference evidence="1 2" key="1">
    <citation type="submission" date="2024-02" db="EMBL/GenBank/DDBJ databases">
        <authorList>
            <person name="Vignale AGUSTIN F."/>
            <person name="Sosa J E."/>
            <person name="Modenutti C."/>
        </authorList>
    </citation>
    <scope>NUCLEOTIDE SEQUENCE [LARGE SCALE GENOMIC DNA]</scope>
</reference>
<evidence type="ECO:0000313" key="1">
    <source>
        <dbReference type="EMBL" id="CAK9152327.1"/>
    </source>
</evidence>
<dbReference type="Proteomes" id="UP001642360">
    <property type="component" value="Unassembled WGS sequence"/>
</dbReference>
<keyword evidence="2" id="KW-1185">Reference proteome</keyword>
<name>A0ABC8S621_9AQUA</name>
<dbReference type="EMBL" id="CAUOFW020002261">
    <property type="protein sequence ID" value="CAK9152327.1"/>
    <property type="molecule type" value="Genomic_DNA"/>
</dbReference>
<gene>
    <name evidence="1" type="ORF">ILEXP_LOCUS20547</name>
</gene>
<dbReference type="AlphaFoldDB" id="A0ABC8S621"/>
<protein>
    <submittedName>
        <fullName evidence="1">Uncharacterized protein</fullName>
    </submittedName>
</protein>
<comment type="caution">
    <text evidence="1">The sequence shown here is derived from an EMBL/GenBank/DDBJ whole genome shotgun (WGS) entry which is preliminary data.</text>
</comment>
<organism evidence="1 2">
    <name type="scientific">Ilex paraguariensis</name>
    <name type="common">yerba mate</name>
    <dbReference type="NCBI Taxonomy" id="185542"/>
    <lineage>
        <taxon>Eukaryota</taxon>
        <taxon>Viridiplantae</taxon>
        <taxon>Streptophyta</taxon>
        <taxon>Embryophyta</taxon>
        <taxon>Tracheophyta</taxon>
        <taxon>Spermatophyta</taxon>
        <taxon>Magnoliopsida</taxon>
        <taxon>eudicotyledons</taxon>
        <taxon>Gunneridae</taxon>
        <taxon>Pentapetalae</taxon>
        <taxon>asterids</taxon>
        <taxon>campanulids</taxon>
        <taxon>Aquifoliales</taxon>
        <taxon>Aquifoliaceae</taxon>
        <taxon>Ilex</taxon>
    </lineage>
</organism>
<accession>A0ABC8S621</accession>
<sequence>MKDKAEKTCGERKTKAGLWRCFPGWEKGTSFGGFCLDPKCKEWRKKISIHDCWPICDRQCTRVDGHKALKGDCSLQRRHHEMIEEAPVMTYSTSYVVHCDFSDKNMLIREL</sequence>
<evidence type="ECO:0000313" key="2">
    <source>
        <dbReference type="Proteomes" id="UP001642360"/>
    </source>
</evidence>